<gene>
    <name evidence="2" type="ORF">AA23TX_05498</name>
</gene>
<keyword evidence="3" id="KW-1185">Reference proteome</keyword>
<sequence>MICILAVMTRAADDTGGTNKQGEEGAPAPGSQPAPSSSDAPWQSRSGWGPALPLTLVYGVGAASFDVAEAIVGQCPHWVSANELAVDDFTPAAIAAVNILILVLSSDTDVRQRPRFREFRRIAAQFRDQHALRADAAFYGDSACWPRAGVLLVAYTSEAIQDPDARELIDDACASYCFTPGTPFTADIFEIFQPGAAQARRVKDPKDAYSIANWNFLASWGIQDLDFARTIKKAIEDRCRRLNDPNKPVMSRPLPDVALNRLELVLHKAELRPTPDPARTPAEQKKDLDNFVASGARAVREHLNELEKAYDGTETPFRRPSALRGGKRDAQAAYRKLYNVLRVVTIDS</sequence>
<feature type="region of interest" description="Disordered" evidence="1">
    <location>
        <begin position="13"/>
        <end position="44"/>
    </location>
</feature>
<evidence type="ECO:0000256" key="1">
    <source>
        <dbReference type="SAM" id="MobiDB-lite"/>
    </source>
</evidence>
<protein>
    <submittedName>
        <fullName evidence="2">Uncharacterized protein</fullName>
    </submittedName>
</protein>
<dbReference type="EMBL" id="CABVGP010000002">
    <property type="protein sequence ID" value="VVJ20477.1"/>
    <property type="molecule type" value="Genomic_DNA"/>
</dbReference>
<proteinExistence type="predicted"/>
<evidence type="ECO:0000313" key="2">
    <source>
        <dbReference type="EMBL" id="VVJ20477.1"/>
    </source>
</evidence>
<evidence type="ECO:0000313" key="3">
    <source>
        <dbReference type="Proteomes" id="UP000399805"/>
    </source>
</evidence>
<organism evidence="2 3">
    <name type="scientific">Amycolatopsis camponoti</name>
    <dbReference type="NCBI Taxonomy" id="2606593"/>
    <lineage>
        <taxon>Bacteria</taxon>
        <taxon>Bacillati</taxon>
        <taxon>Actinomycetota</taxon>
        <taxon>Actinomycetes</taxon>
        <taxon>Pseudonocardiales</taxon>
        <taxon>Pseudonocardiaceae</taxon>
        <taxon>Amycolatopsis</taxon>
    </lineage>
</organism>
<feature type="compositionally biased region" description="Low complexity" evidence="1">
    <location>
        <begin position="25"/>
        <end position="44"/>
    </location>
</feature>
<reference evidence="2 3" key="1">
    <citation type="submission" date="2019-09" db="EMBL/GenBank/DDBJ databases">
        <authorList>
            <person name="Leyn A S."/>
        </authorList>
    </citation>
    <scope>NUCLEOTIDE SEQUENCE [LARGE SCALE GENOMIC DNA]</scope>
    <source>
        <strain evidence="2">AA231_1</strain>
    </source>
</reference>
<dbReference type="Proteomes" id="UP000399805">
    <property type="component" value="Unassembled WGS sequence"/>
</dbReference>
<accession>A0A6I8LXC5</accession>
<name>A0A6I8LXC5_9PSEU</name>
<dbReference type="AlphaFoldDB" id="A0A6I8LXC5"/>